<dbReference type="Proteomes" id="UP000272942">
    <property type="component" value="Unassembled WGS sequence"/>
</dbReference>
<dbReference type="WBParaSite" id="ECPE_0001542301-mRNA-1">
    <property type="protein sequence ID" value="ECPE_0001542301-mRNA-1"/>
    <property type="gene ID" value="ECPE_0001542301"/>
</dbReference>
<dbReference type="OrthoDB" id="27601at2759"/>
<proteinExistence type="predicted"/>
<reference evidence="3" key="1">
    <citation type="submission" date="2016-06" db="UniProtKB">
        <authorList>
            <consortium name="WormBaseParasite"/>
        </authorList>
    </citation>
    <scope>IDENTIFICATION</scope>
</reference>
<name>A0A183B848_9TREM</name>
<accession>A0A183B848</accession>
<reference evidence="1 2" key="2">
    <citation type="submission" date="2018-11" db="EMBL/GenBank/DDBJ databases">
        <authorList>
            <consortium name="Pathogen Informatics"/>
        </authorList>
    </citation>
    <scope>NUCLEOTIDE SEQUENCE [LARGE SCALE GENOMIC DNA]</scope>
    <source>
        <strain evidence="1 2">Egypt</strain>
    </source>
</reference>
<evidence type="ECO:0000313" key="1">
    <source>
        <dbReference type="EMBL" id="VDP92655.1"/>
    </source>
</evidence>
<sequence length="139" mass="15428">MSFGQGQTSKVPNTPRCPVEPVTIAHNRKGNRAALIFQTDPVDTPPVAAADKSSVPVWATGGRLQLSIEDYIDCAMVAHPNGFQAPTDNDTSILSPNVLGRKRCWNSVMRTCRYLEIVLESRRKNSVSPRRSFSPLWFE</sequence>
<evidence type="ECO:0000313" key="2">
    <source>
        <dbReference type="Proteomes" id="UP000272942"/>
    </source>
</evidence>
<dbReference type="GO" id="GO:0006400">
    <property type="term" value="P:tRNA modification"/>
    <property type="evidence" value="ECO:0007669"/>
    <property type="project" value="InterPro"/>
</dbReference>
<dbReference type="EMBL" id="UZAN01060391">
    <property type="protein sequence ID" value="VDP92655.1"/>
    <property type="molecule type" value="Genomic_DNA"/>
</dbReference>
<organism evidence="3">
    <name type="scientific">Echinostoma caproni</name>
    <dbReference type="NCBI Taxonomy" id="27848"/>
    <lineage>
        <taxon>Eukaryota</taxon>
        <taxon>Metazoa</taxon>
        <taxon>Spiralia</taxon>
        <taxon>Lophotrochozoa</taxon>
        <taxon>Platyhelminthes</taxon>
        <taxon>Trematoda</taxon>
        <taxon>Digenea</taxon>
        <taxon>Plagiorchiida</taxon>
        <taxon>Echinostomata</taxon>
        <taxon>Echinostomatoidea</taxon>
        <taxon>Echinostomatidae</taxon>
        <taxon>Echinostoma</taxon>
    </lineage>
</organism>
<dbReference type="InterPro" id="IPR036511">
    <property type="entry name" value="TGT-like_sf"/>
</dbReference>
<protein>
    <submittedName>
        <fullName evidence="1 3">Uncharacterized protein</fullName>
    </submittedName>
</protein>
<evidence type="ECO:0000313" key="3">
    <source>
        <dbReference type="WBParaSite" id="ECPE_0001542301-mRNA-1"/>
    </source>
</evidence>
<dbReference type="AlphaFoldDB" id="A0A183B848"/>
<keyword evidence="2" id="KW-1185">Reference proteome</keyword>
<dbReference type="SUPFAM" id="SSF51713">
    <property type="entry name" value="tRNA-guanine transglycosylase"/>
    <property type="match status" value="1"/>
</dbReference>
<gene>
    <name evidence="1" type="ORF">ECPE_LOCUS15383</name>
</gene>